<evidence type="ECO:0000313" key="2">
    <source>
        <dbReference type="Proteomes" id="UP001056120"/>
    </source>
</evidence>
<reference evidence="1 2" key="2">
    <citation type="journal article" date="2022" name="Mol. Ecol. Resour.">
        <title>The genomes of chicory, endive, great burdock and yacon provide insights into Asteraceae paleo-polyploidization history and plant inulin production.</title>
        <authorList>
            <person name="Fan W."/>
            <person name="Wang S."/>
            <person name="Wang H."/>
            <person name="Wang A."/>
            <person name="Jiang F."/>
            <person name="Liu H."/>
            <person name="Zhao H."/>
            <person name="Xu D."/>
            <person name="Zhang Y."/>
        </authorList>
    </citation>
    <scope>NUCLEOTIDE SEQUENCE [LARGE SCALE GENOMIC DNA]</scope>
    <source>
        <strain evidence="2">cv. Yunnan</strain>
        <tissue evidence="1">Leaves</tissue>
    </source>
</reference>
<gene>
    <name evidence="1" type="ORF">L1987_70757</name>
</gene>
<dbReference type="Proteomes" id="UP001056120">
    <property type="component" value="Linkage Group LG24"/>
</dbReference>
<comment type="caution">
    <text evidence="1">The sequence shown here is derived from an EMBL/GenBank/DDBJ whole genome shotgun (WGS) entry which is preliminary data.</text>
</comment>
<proteinExistence type="predicted"/>
<keyword evidence="2" id="KW-1185">Reference proteome</keyword>
<name>A0ACB9AQH6_9ASTR</name>
<evidence type="ECO:0000313" key="1">
    <source>
        <dbReference type="EMBL" id="KAI3712206.1"/>
    </source>
</evidence>
<organism evidence="1 2">
    <name type="scientific">Smallanthus sonchifolius</name>
    <dbReference type="NCBI Taxonomy" id="185202"/>
    <lineage>
        <taxon>Eukaryota</taxon>
        <taxon>Viridiplantae</taxon>
        <taxon>Streptophyta</taxon>
        <taxon>Embryophyta</taxon>
        <taxon>Tracheophyta</taxon>
        <taxon>Spermatophyta</taxon>
        <taxon>Magnoliopsida</taxon>
        <taxon>eudicotyledons</taxon>
        <taxon>Gunneridae</taxon>
        <taxon>Pentapetalae</taxon>
        <taxon>asterids</taxon>
        <taxon>campanulids</taxon>
        <taxon>Asterales</taxon>
        <taxon>Asteraceae</taxon>
        <taxon>Asteroideae</taxon>
        <taxon>Heliantheae alliance</taxon>
        <taxon>Millerieae</taxon>
        <taxon>Smallanthus</taxon>
    </lineage>
</organism>
<sequence length="134" mass="15245">MMHLSYHSSSDNSVDQGEPSSAQARNPTHNWDAYPKMIQRWIEMGNVPSPYFGSTSSSSTLPSLPCTMEQAFTAFVFYMSRELSIVKDTTDEIPDILQQELQVEENKEQIKHLTTKLAATDQVHDHLVHKVQHL</sequence>
<accession>A0ACB9AQH6</accession>
<protein>
    <submittedName>
        <fullName evidence="1">Uncharacterized protein</fullName>
    </submittedName>
</protein>
<reference evidence="2" key="1">
    <citation type="journal article" date="2022" name="Mol. Ecol. Resour.">
        <title>The genomes of chicory, endive, great burdock and yacon provide insights into Asteraceae palaeo-polyploidization history and plant inulin production.</title>
        <authorList>
            <person name="Fan W."/>
            <person name="Wang S."/>
            <person name="Wang H."/>
            <person name="Wang A."/>
            <person name="Jiang F."/>
            <person name="Liu H."/>
            <person name="Zhao H."/>
            <person name="Xu D."/>
            <person name="Zhang Y."/>
        </authorList>
    </citation>
    <scope>NUCLEOTIDE SEQUENCE [LARGE SCALE GENOMIC DNA]</scope>
    <source>
        <strain evidence="2">cv. Yunnan</strain>
    </source>
</reference>
<dbReference type="EMBL" id="CM042041">
    <property type="protein sequence ID" value="KAI3712206.1"/>
    <property type="molecule type" value="Genomic_DNA"/>
</dbReference>